<feature type="transmembrane region" description="Helical" evidence="5">
    <location>
        <begin position="776"/>
        <end position="793"/>
    </location>
</feature>
<dbReference type="EMBL" id="VCAU01000007">
    <property type="protein sequence ID" value="KAF9893653.1"/>
    <property type="molecule type" value="Genomic_DNA"/>
</dbReference>
<keyword evidence="5" id="KW-0812">Transmembrane</keyword>
<evidence type="ECO:0000256" key="3">
    <source>
        <dbReference type="ARBA" id="ARBA00022679"/>
    </source>
</evidence>
<feature type="transmembrane region" description="Helical" evidence="5">
    <location>
        <begin position="799"/>
        <end position="822"/>
    </location>
</feature>
<dbReference type="GO" id="GO:0006099">
    <property type="term" value="P:tricarboxylic acid cycle"/>
    <property type="evidence" value="ECO:0007669"/>
    <property type="project" value="TreeGrafter"/>
</dbReference>
<organism evidence="6 7">
    <name type="scientific">Aspergillus nanangensis</name>
    <dbReference type="NCBI Taxonomy" id="2582783"/>
    <lineage>
        <taxon>Eukaryota</taxon>
        <taxon>Fungi</taxon>
        <taxon>Dikarya</taxon>
        <taxon>Ascomycota</taxon>
        <taxon>Pezizomycotina</taxon>
        <taxon>Eurotiomycetes</taxon>
        <taxon>Eurotiomycetidae</taxon>
        <taxon>Eurotiales</taxon>
        <taxon>Aspergillaceae</taxon>
        <taxon>Aspergillus</taxon>
        <taxon>Aspergillus subgen. Circumdati</taxon>
    </lineage>
</organism>
<accession>A0AAD4GZG6</accession>
<comment type="subcellular location">
    <subcellularLocation>
        <location evidence="1">Membrane</location>
        <topology evidence="1">Multi-pass membrane protein</topology>
    </subcellularLocation>
</comment>
<evidence type="ECO:0000256" key="1">
    <source>
        <dbReference type="ARBA" id="ARBA00004141"/>
    </source>
</evidence>
<dbReference type="GO" id="GO:0046912">
    <property type="term" value="F:acyltransferase activity, acyl groups converted into alkyl on transfer"/>
    <property type="evidence" value="ECO:0007669"/>
    <property type="project" value="InterPro"/>
</dbReference>
<dbReference type="PRINTS" id="PR00143">
    <property type="entry name" value="CITRTSNTHASE"/>
</dbReference>
<gene>
    <name evidence="6" type="ORF">FE257_010965</name>
</gene>
<feature type="transmembrane region" description="Helical" evidence="5">
    <location>
        <begin position="567"/>
        <end position="587"/>
    </location>
</feature>
<dbReference type="GO" id="GO:0016020">
    <property type="term" value="C:membrane"/>
    <property type="evidence" value="ECO:0007669"/>
    <property type="project" value="UniProtKB-SubCell"/>
</dbReference>
<dbReference type="InterPro" id="IPR036969">
    <property type="entry name" value="Citrate_synthase_sf"/>
</dbReference>
<feature type="transmembrane region" description="Helical" evidence="5">
    <location>
        <begin position="608"/>
        <end position="631"/>
    </location>
</feature>
<evidence type="ECO:0000256" key="4">
    <source>
        <dbReference type="RuleBase" id="RU000441"/>
    </source>
</evidence>
<comment type="caution">
    <text evidence="6">The sequence shown here is derived from an EMBL/GenBank/DDBJ whole genome shotgun (WGS) entry which is preliminary data.</text>
</comment>
<keyword evidence="5" id="KW-1133">Transmembrane helix</keyword>
<dbReference type="SUPFAM" id="SSF103473">
    <property type="entry name" value="MFS general substrate transporter"/>
    <property type="match status" value="2"/>
</dbReference>
<evidence type="ECO:0000313" key="7">
    <source>
        <dbReference type="Proteomes" id="UP001194746"/>
    </source>
</evidence>
<dbReference type="PANTHER" id="PTHR11739">
    <property type="entry name" value="CITRATE SYNTHASE"/>
    <property type="match status" value="1"/>
</dbReference>
<dbReference type="GO" id="GO:0005975">
    <property type="term" value="P:carbohydrate metabolic process"/>
    <property type="evidence" value="ECO:0007669"/>
    <property type="project" value="TreeGrafter"/>
</dbReference>
<reference evidence="6" key="1">
    <citation type="journal article" date="2019" name="Beilstein J. Org. Chem.">
        <title>Nanangenines: drimane sesquiterpenoids as the dominant metabolite cohort of a novel Australian fungus, Aspergillus nanangensis.</title>
        <authorList>
            <person name="Lacey H.J."/>
            <person name="Gilchrist C.L.M."/>
            <person name="Crombie A."/>
            <person name="Kalaitzis J.A."/>
            <person name="Vuong D."/>
            <person name="Rutledge P.J."/>
            <person name="Turner P."/>
            <person name="Pitt J.I."/>
            <person name="Lacey E."/>
            <person name="Chooi Y.H."/>
            <person name="Piggott A.M."/>
        </authorList>
    </citation>
    <scope>NUCLEOTIDE SEQUENCE</scope>
    <source>
        <strain evidence="6">MST-FP2251</strain>
    </source>
</reference>
<dbReference type="InterPro" id="IPR011701">
    <property type="entry name" value="MFS"/>
</dbReference>
<dbReference type="SUPFAM" id="SSF48256">
    <property type="entry name" value="Citrate synthase"/>
    <property type="match status" value="1"/>
</dbReference>
<dbReference type="GO" id="GO:0022857">
    <property type="term" value="F:transmembrane transporter activity"/>
    <property type="evidence" value="ECO:0007669"/>
    <property type="project" value="InterPro"/>
</dbReference>
<keyword evidence="3 4" id="KW-0808">Transferase</keyword>
<sequence>MSSGFLQIIDSRTNAQYRIPIQRNVISAVDLKSIKVPPSGTDPADQVSGGLRVYDPGLQNTAVVQTGISFSDHDRAILLFRGYTLEQLWHSDFEDMLHLLVWSSYPTPLQRKELSQKLAAHMLDIPESVHSAIKSLPSSTSPLPLLMTGLSAYLACVPETIPASTDANMYQGNAANVDQAILRTVAAIHAPTVEKTFYENLFLMAGLVDPSTRQPDPVKLTCYRRFAMLNADHGMALTVFSALVTASSLPDPVSCLISALAAASGPLHFGATEAAQRTLREIHSPRNVPAFLHQVKRGERKLFGYGHRAYKGIDPRVRPIQAILADLQGLSDHPHPDPLLAIARRIEQLAASDEYFVQRGLYPNADFYGNFVFTGIGFEPEMIPPAMVAQRIIGIMAHWREYMEPYSIFTTNQKWLIILAAAIASTFSPLSANIYYPALNSIAADLHVSTSQVNLTITTYMVSFLFFTQDESNQSLMPTEKLSYVKASPQPSWDPLQTKPGDDRPLRALQSCGSSGTVALASAVAADVITSAERGTYMGITSLGNIVAPSLGPLLGGVISQYLGWQAIFWFLALASGVFFVPLMWFFPETCRAIVGNGLTIPNPLSTLRLLFQLPTGLLLLANGVVFASYYSITAGIPSQFKAIYGFDDLHIGLGFIPAGVGSLTSATFNGILLDWNYQRIRKNAGLSTSRSHKQDHTDFPVERARLQIGLPMTILSAVMVFLYGVLVDHSPPLWIALILVFAVSLCITAAYNVMNILLVDLYYDTPATAMAANNLVRCFLGAGSTALVHPMIQRWGNTGTYVIVAATMVAVCPLLVMVYCWGLKWRRRGVM</sequence>
<feature type="transmembrane region" description="Helical" evidence="5">
    <location>
        <begin position="709"/>
        <end position="728"/>
    </location>
</feature>
<dbReference type="Proteomes" id="UP001194746">
    <property type="component" value="Unassembled WGS sequence"/>
</dbReference>
<protein>
    <recommendedName>
        <fullName evidence="4">Citrate synthase</fullName>
    </recommendedName>
</protein>
<dbReference type="Gene3D" id="1.10.580.10">
    <property type="entry name" value="Citrate Synthase, domain 1"/>
    <property type="match status" value="1"/>
</dbReference>
<feature type="transmembrane region" description="Helical" evidence="5">
    <location>
        <begin position="734"/>
        <end position="764"/>
    </location>
</feature>
<dbReference type="AlphaFoldDB" id="A0AAD4GZG6"/>
<dbReference type="InterPro" id="IPR002020">
    <property type="entry name" value="Citrate_synthase"/>
</dbReference>
<dbReference type="InterPro" id="IPR016142">
    <property type="entry name" value="Citrate_synth-like_lrg_a-sub"/>
</dbReference>
<feature type="transmembrane region" description="Helical" evidence="5">
    <location>
        <begin position="651"/>
        <end position="674"/>
    </location>
</feature>
<dbReference type="PANTHER" id="PTHR11739:SF4">
    <property type="entry name" value="CITRATE SYNTHASE, PEROXISOMAL"/>
    <property type="match status" value="1"/>
</dbReference>
<evidence type="ECO:0000256" key="2">
    <source>
        <dbReference type="ARBA" id="ARBA00010566"/>
    </source>
</evidence>
<name>A0AAD4GZG6_ASPNN</name>
<dbReference type="Gene3D" id="1.20.1720.10">
    <property type="entry name" value="Multidrug resistance protein D"/>
    <property type="match status" value="1"/>
</dbReference>
<evidence type="ECO:0000256" key="5">
    <source>
        <dbReference type="SAM" id="Phobius"/>
    </source>
</evidence>
<dbReference type="Gene3D" id="1.20.1250.20">
    <property type="entry name" value="MFS general substrate transporter like domains"/>
    <property type="match status" value="1"/>
</dbReference>
<dbReference type="GO" id="GO:0005759">
    <property type="term" value="C:mitochondrial matrix"/>
    <property type="evidence" value="ECO:0007669"/>
    <property type="project" value="TreeGrafter"/>
</dbReference>
<keyword evidence="7" id="KW-1185">Reference proteome</keyword>
<keyword evidence="5" id="KW-0472">Membrane</keyword>
<dbReference type="Pfam" id="PF07690">
    <property type="entry name" value="MFS_1"/>
    <property type="match status" value="1"/>
</dbReference>
<comment type="similarity">
    <text evidence="2 4">Belongs to the citrate synthase family.</text>
</comment>
<evidence type="ECO:0000313" key="6">
    <source>
        <dbReference type="EMBL" id="KAF9893653.1"/>
    </source>
</evidence>
<dbReference type="Pfam" id="PF00285">
    <property type="entry name" value="Citrate_synt"/>
    <property type="match status" value="1"/>
</dbReference>
<dbReference type="InterPro" id="IPR036259">
    <property type="entry name" value="MFS_trans_sf"/>
</dbReference>
<proteinExistence type="inferred from homology"/>
<dbReference type="InterPro" id="IPR016143">
    <property type="entry name" value="Citrate_synth-like_sm_a-sub"/>
</dbReference>
<dbReference type="Gene3D" id="1.10.230.10">
    <property type="entry name" value="Cytochrome P450-Terp, domain 2"/>
    <property type="match status" value="1"/>
</dbReference>
<reference evidence="6" key="2">
    <citation type="submission" date="2020-02" db="EMBL/GenBank/DDBJ databases">
        <authorList>
            <person name="Gilchrist C.L.M."/>
            <person name="Chooi Y.-H."/>
        </authorList>
    </citation>
    <scope>NUCLEOTIDE SEQUENCE</scope>
    <source>
        <strain evidence="6">MST-FP2251</strain>
    </source>
</reference>